<dbReference type="GO" id="GO:0015074">
    <property type="term" value="P:DNA integration"/>
    <property type="evidence" value="ECO:0007669"/>
    <property type="project" value="InterPro"/>
</dbReference>
<dbReference type="AlphaFoldDB" id="A0AAY5K0X9"/>
<accession>A0AAY5K0X9</accession>
<protein>
    <recommendedName>
        <fullName evidence="5">Paired domain-containing protein</fullName>
    </recommendedName>
</protein>
<reference evidence="3 4" key="1">
    <citation type="submission" date="2020-02" db="EMBL/GenBank/DDBJ databases">
        <title>Esox lucius (northern pike) genome, fEsoLuc1, primary haplotype.</title>
        <authorList>
            <person name="Myers G."/>
            <person name="Karagic N."/>
            <person name="Meyer A."/>
            <person name="Pippel M."/>
            <person name="Reichard M."/>
            <person name="Winkler S."/>
            <person name="Tracey A."/>
            <person name="Sims Y."/>
            <person name="Howe K."/>
            <person name="Rhie A."/>
            <person name="Formenti G."/>
            <person name="Durbin R."/>
            <person name="Fedrigo O."/>
            <person name="Jarvis E.D."/>
        </authorList>
    </citation>
    <scope>NUCLEOTIDE SEQUENCE [LARGE SCALE GENOMIC DNA]</scope>
</reference>
<name>A0AAY5K0X9_ESOLU</name>
<dbReference type="Pfam" id="PF01498">
    <property type="entry name" value="HTH_Tnp_Tc3_2"/>
    <property type="match status" value="1"/>
</dbReference>
<sequence length="347" mass="39673">MARNKELSSETRQSILVLRNEGNSMREIAKKLKISFNAVCYSLHRTAQTGSNQNRMRSGRPRCTTEQEDKYIKVSSLRNRCLTGAQLAASLNSTRKTPVSMSTVKRRLQDAGLLGRVAKKKPYLRLANKKKRLRWAKEHRHWTEEDWKKVLWTDESKFEVFRSQRRTFVRLRPNEKMVEESLTPSVKNDEGNVMVWGCFGGGEVGDLYRVNGTLKKDGYQSILQHHAIPCGQRLIGDNFLLQQDNDPKHSSKLCKNYLGEKQSGGILSIMEWPAQSPDLNPIKLLWEELDRMVGKKCPSSQSNLWEVLQESWGEIPSDYLNKLTARMPTVCKAVIAANGGFFDESKV</sequence>
<dbReference type="InterPro" id="IPR036388">
    <property type="entry name" value="WH-like_DNA-bd_sf"/>
</dbReference>
<keyword evidence="4" id="KW-1185">Reference proteome</keyword>
<evidence type="ECO:0008006" key="5">
    <source>
        <dbReference type="Google" id="ProtNLM"/>
    </source>
</evidence>
<evidence type="ECO:0000313" key="4">
    <source>
        <dbReference type="Proteomes" id="UP000265140"/>
    </source>
</evidence>
<dbReference type="GO" id="GO:0006313">
    <property type="term" value="P:DNA transposition"/>
    <property type="evidence" value="ECO:0007669"/>
    <property type="project" value="InterPro"/>
</dbReference>
<dbReference type="InterPro" id="IPR002492">
    <property type="entry name" value="Transposase_Tc1-like"/>
</dbReference>
<dbReference type="Proteomes" id="UP000265140">
    <property type="component" value="Chromosome 19"/>
</dbReference>
<dbReference type="InterPro" id="IPR036397">
    <property type="entry name" value="RNaseH_sf"/>
</dbReference>
<dbReference type="SUPFAM" id="SSF46689">
    <property type="entry name" value="Homeodomain-like"/>
    <property type="match status" value="1"/>
</dbReference>
<feature type="domain" description="Transposase Tc1-like" evidence="1">
    <location>
        <begin position="72"/>
        <end position="141"/>
    </location>
</feature>
<dbReference type="Ensembl" id="ENSELUT00000089865.1">
    <property type="protein sequence ID" value="ENSELUP00000092504.1"/>
    <property type="gene ID" value="ENSELUG00000036861.1"/>
</dbReference>
<dbReference type="InterPro" id="IPR052338">
    <property type="entry name" value="Transposase_5"/>
</dbReference>
<dbReference type="Pfam" id="PF13358">
    <property type="entry name" value="DDE_3"/>
    <property type="match status" value="1"/>
</dbReference>
<dbReference type="InterPro" id="IPR038717">
    <property type="entry name" value="Tc1-like_DDE_dom"/>
</dbReference>
<proteinExistence type="predicted"/>
<organism evidence="3 4">
    <name type="scientific">Esox lucius</name>
    <name type="common">Northern pike</name>
    <dbReference type="NCBI Taxonomy" id="8010"/>
    <lineage>
        <taxon>Eukaryota</taxon>
        <taxon>Metazoa</taxon>
        <taxon>Chordata</taxon>
        <taxon>Craniata</taxon>
        <taxon>Vertebrata</taxon>
        <taxon>Euteleostomi</taxon>
        <taxon>Actinopterygii</taxon>
        <taxon>Neopterygii</taxon>
        <taxon>Teleostei</taxon>
        <taxon>Protacanthopterygii</taxon>
        <taxon>Esociformes</taxon>
        <taxon>Esocidae</taxon>
        <taxon>Esox</taxon>
    </lineage>
</organism>
<dbReference type="Ensembl" id="ENSELUT00000097721.1">
    <property type="protein sequence ID" value="ENSELUP00000097872.1"/>
    <property type="gene ID" value="ENSELUG00000036861.1"/>
</dbReference>
<dbReference type="InterPro" id="IPR009057">
    <property type="entry name" value="Homeodomain-like_sf"/>
</dbReference>
<dbReference type="PANTHER" id="PTHR23022:SF135">
    <property type="entry name" value="SI:DKEY-77F5.3"/>
    <property type="match status" value="1"/>
</dbReference>
<dbReference type="Gene3D" id="3.30.420.10">
    <property type="entry name" value="Ribonuclease H-like superfamily/Ribonuclease H"/>
    <property type="match status" value="1"/>
</dbReference>
<dbReference type="Gene3D" id="1.10.10.10">
    <property type="entry name" value="Winged helix-like DNA-binding domain superfamily/Winged helix DNA-binding domain"/>
    <property type="match status" value="1"/>
</dbReference>
<dbReference type="PANTHER" id="PTHR23022">
    <property type="entry name" value="TRANSPOSABLE ELEMENT-RELATED"/>
    <property type="match status" value="1"/>
</dbReference>
<evidence type="ECO:0000313" key="3">
    <source>
        <dbReference type="Ensembl" id="ENSELUP00000081800.1"/>
    </source>
</evidence>
<feature type="domain" description="Tc1-like transposase DDE" evidence="2">
    <location>
        <begin position="150"/>
        <end position="295"/>
    </location>
</feature>
<evidence type="ECO:0000259" key="2">
    <source>
        <dbReference type="Pfam" id="PF13358"/>
    </source>
</evidence>
<dbReference type="GO" id="GO:0003677">
    <property type="term" value="F:DNA binding"/>
    <property type="evidence" value="ECO:0007669"/>
    <property type="project" value="InterPro"/>
</dbReference>
<dbReference type="Ensembl" id="ENSELUT00000109522.1">
    <property type="protein sequence ID" value="ENSELUP00000081800.1"/>
    <property type="gene ID" value="ENSELUG00000036861.1"/>
</dbReference>
<evidence type="ECO:0000259" key="1">
    <source>
        <dbReference type="Pfam" id="PF01498"/>
    </source>
</evidence>
<dbReference type="GeneTree" id="ENSGT00940000166084"/>
<reference evidence="3" key="2">
    <citation type="submission" date="2025-05" db="UniProtKB">
        <authorList>
            <consortium name="Ensembl"/>
        </authorList>
    </citation>
    <scope>IDENTIFICATION</scope>
</reference>